<gene>
    <name evidence="6" type="primary">MDIS2</name>
    <name evidence="6" type="ORF">CR513_58846</name>
</gene>
<dbReference type="SUPFAM" id="SSF56112">
    <property type="entry name" value="Protein kinase-like (PK-like)"/>
    <property type="match status" value="1"/>
</dbReference>
<dbReference type="GO" id="GO:0012505">
    <property type="term" value="C:endomembrane system"/>
    <property type="evidence" value="ECO:0007669"/>
    <property type="project" value="UniProtKB-SubCell"/>
</dbReference>
<dbReference type="InterPro" id="IPR011009">
    <property type="entry name" value="Kinase-like_dom_sf"/>
</dbReference>
<sequence length="103" mass="11349">MHHDLNPPVAHSNLNSVSILLTDDFAAKNSLLPANMTGDDSHKSELPPHADPEMDVYNFGVLLLEIISAKLLYSEEHYLANWVHMVNTNTIVILVSMEASGVL</sequence>
<accession>A0A371E9T4</accession>
<protein>
    <submittedName>
        <fullName evidence="6">Protein MALE DISCOVERER 2</fullName>
    </submittedName>
</protein>
<comment type="caution">
    <text evidence="6">The sequence shown here is derived from an EMBL/GenBank/DDBJ whole genome shotgun (WGS) entry which is preliminary data.</text>
</comment>
<evidence type="ECO:0000313" key="7">
    <source>
        <dbReference type="Proteomes" id="UP000257109"/>
    </source>
</evidence>
<dbReference type="AlphaFoldDB" id="A0A371E9T4"/>
<evidence type="ECO:0000256" key="2">
    <source>
        <dbReference type="ARBA" id="ARBA00022729"/>
    </source>
</evidence>
<comment type="subcellular location">
    <subcellularLocation>
        <location evidence="5">Endomembrane system</location>
        <topology evidence="5">Single-pass type I membrane protein</topology>
    </subcellularLocation>
</comment>
<organism evidence="6 7">
    <name type="scientific">Mucuna pruriens</name>
    <name type="common">Velvet bean</name>
    <name type="synonym">Dolichos pruriens</name>
    <dbReference type="NCBI Taxonomy" id="157652"/>
    <lineage>
        <taxon>Eukaryota</taxon>
        <taxon>Viridiplantae</taxon>
        <taxon>Streptophyta</taxon>
        <taxon>Embryophyta</taxon>
        <taxon>Tracheophyta</taxon>
        <taxon>Spermatophyta</taxon>
        <taxon>Magnoliopsida</taxon>
        <taxon>eudicotyledons</taxon>
        <taxon>Gunneridae</taxon>
        <taxon>Pentapetalae</taxon>
        <taxon>rosids</taxon>
        <taxon>fabids</taxon>
        <taxon>Fabales</taxon>
        <taxon>Fabaceae</taxon>
        <taxon>Papilionoideae</taxon>
        <taxon>50 kb inversion clade</taxon>
        <taxon>NPAAA clade</taxon>
        <taxon>indigoferoid/millettioid clade</taxon>
        <taxon>Phaseoleae</taxon>
        <taxon>Mucuna</taxon>
    </lineage>
</organism>
<proteinExistence type="predicted"/>
<keyword evidence="2" id="KW-0732">Signal</keyword>
<feature type="non-terminal residue" evidence="6">
    <location>
        <position position="1"/>
    </location>
</feature>
<dbReference type="Proteomes" id="UP000257109">
    <property type="component" value="Unassembled WGS sequence"/>
</dbReference>
<dbReference type="PANTHER" id="PTHR46084">
    <property type="entry name" value="PROTEIN MALE DISCOVERER 2"/>
    <property type="match status" value="1"/>
</dbReference>
<evidence type="ECO:0000256" key="1">
    <source>
        <dbReference type="ARBA" id="ARBA00022692"/>
    </source>
</evidence>
<keyword evidence="7" id="KW-1185">Reference proteome</keyword>
<keyword evidence="4" id="KW-0472">Membrane</keyword>
<keyword evidence="3" id="KW-1133">Transmembrane helix</keyword>
<dbReference type="EMBL" id="QJKJ01015279">
    <property type="protein sequence ID" value="RDX62784.1"/>
    <property type="molecule type" value="Genomic_DNA"/>
</dbReference>
<evidence type="ECO:0000256" key="3">
    <source>
        <dbReference type="ARBA" id="ARBA00022989"/>
    </source>
</evidence>
<dbReference type="Gene3D" id="1.10.510.10">
    <property type="entry name" value="Transferase(Phosphotransferase) domain 1"/>
    <property type="match status" value="1"/>
</dbReference>
<name>A0A371E9T4_MUCPR</name>
<dbReference type="PANTHER" id="PTHR46084:SF1">
    <property type="entry name" value="PROTEIN MALE DISCOVERER 2"/>
    <property type="match status" value="1"/>
</dbReference>
<evidence type="ECO:0000256" key="5">
    <source>
        <dbReference type="ARBA" id="ARBA00046288"/>
    </source>
</evidence>
<evidence type="ECO:0000256" key="4">
    <source>
        <dbReference type="ARBA" id="ARBA00023136"/>
    </source>
</evidence>
<dbReference type="STRING" id="157652.A0A371E9T4"/>
<keyword evidence="1" id="KW-0812">Transmembrane</keyword>
<evidence type="ECO:0000313" key="6">
    <source>
        <dbReference type="EMBL" id="RDX62784.1"/>
    </source>
</evidence>
<reference evidence="6" key="1">
    <citation type="submission" date="2018-05" db="EMBL/GenBank/DDBJ databases">
        <title>Draft genome of Mucuna pruriens seed.</title>
        <authorList>
            <person name="Nnadi N.E."/>
            <person name="Vos R."/>
            <person name="Hasami M.H."/>
            <person name="Devisetty U.K."/>
            <person name="Aguiy J.C."/>
        </authorList>
    </citation>
    <scope>NUCLEOTIDE SEQUENCE [LARGE SCALE GENOMIC DNA]</scope>
    <source>
        <strain evidence="6">JCA_2017</strain>
    </source>
</reference>
<dbReference type="OrthoDB" id="291737at2759"/>